<evidence type="ECO:0000313" key="3">
    <source>
        <dbReference type="Proteomes" id="UP001305779"/>
    </source>
</evidence>
<name>A0ABR0EHC1_ZASCE</name>
<dbReference type="EMBL" id="JAXOVC010000006">
    <property type="protein sequence ID" value="KAK4500598.1"/>
    <property type="molecule type" value="Genomic_DNA"/>
</dbReference>
<feature type="region of interest" description="Disordered" evidence="1">
    <location>
        <begin position="386"/>
        <end position="413"/>
    </location>
</feature>
<evidence type="ECO:0000256" key="1">
    <source>
        <dbReference type="SAM" id="MobiDB-lite"/>
    </source>
</evidence>
<organism evidence="2 3">
    <name type="scientific">Zasmidium cellare</name>
    <name type="common">Wine cellar mold</name>
    <name type="synonym">Racodium cellare</name>
    <dbReference type="NCBI Taxonomy" id="395010"/>
    <lineage>
        <taxon>Eukaryota</taxon>
        <taxon>Fungi</taxon>
        <taxon>Dikarya</taxon>
        <taxon>Ascomycota</taxon>
        <taxon>Pezizomycotina</taxon>
        <taxon>Dothideomycetes</taxon>
        <taxon>Dothideomycetidae</taxon>
        <taxon>Mycosphaerellales</taxon>
        <taxon>Mycosphaerellaceae</taxon>
        <taxon>Zasmidium</taxon>
    </lineage>
</organism>
<dbReference type="Proteomes" id="UP001305779">
    <property type="component" value="Unassembled WGS sequence"/>
</dbReference>
<gene>
    <name evidence="2" type="ORF">PRZ48_008787</name>
</gene>
<protein>
    <submittedName>
        <fullName evidence="2">Uncharacterized protein</fullName>
    </submittedName>
</protein>
<accession>A0ABR0EHC1</accession>
<comment type="caution">
    <text evidence="2">The sequence shown here is derived from an EMBL/GenBank/DDBJ whole genome shotgun (WGS) entry which is preliminary data.</text>
</comment>
<keyword evidence="3" id="KW-1185">Reference proteome</keyword>
<feature type="compositionally biased region" description="Basic and acidic residues" evidence="1">
    <location>
        <begin position="468"/>
        <end position="510"/>
    </location>
</feature>
<reference evidence="2 3" key="1">
    <citation type="journal article" date="2023" name="G3 (Bethesda)">
        <title>A chromosome-level genome assembly of Zasmidium syzygii isolated from banana leaves.</title>
        <authorList>
            <person name="van Westerhoven A.C."/>
            <person name="Mehrabi R."/>
            <person name="Talebi R."/>
            <person name="Steentjes M.B.F."/>
            <person name="Corcolon B."/>
            <person name="Chong P.A."/>
            <person name="Kema G.H.J."/>
            <person name="Seidl M.F."/>
        </authorList>
    </citation>
    <scope>NUCLEOTIDE SEQUENCE [LARGE SCALE GENOMIC DNA]</scope>
    <source>
        <strain evidence="2 3">P124</strain>
    </source>
</reference>
<evidence type="ECO:0000313" key="2">
    <source>
        <dbReference type="EMBL" id="KAK4500598.1"/>
    </source>
</evidence>
<sequence>MSQQLPKQLQGARADELVMLRIIGDMAKASAQGVFGCETEENINKRLKGCEARFFEPEVQTVLEGELRDGIHSYFLYLKTKELFNLRARTPAQEKKEDAEDEAQTRGYWSTLGHADMMEPALVNATKNTTLTSTSLTPLVSIPIITLTPPATDDEQEKEKFSNAQHELDATDFSDPSNALTSVPKKGDKNRKKLWQNMEMNSNVLDEVITPGKDARLFTSRASVSPSTFSVSIKESSIRPVITFQFIHEESIKDARALANSIIASQYLTQPPMPVMVTLRFPKASSHPDWKSKQQASVNAELAPTTIGQIAKAAILLHATQAQNWENQEESWKWDAMAVSKKGAKGEVKEIQGLMRSNPVFVRVAKPATSSMASTSPATAQKIASNYSNSEEVEQDAGKESNNSVEQDRKESETYIAAESDEMLRAEQGWLKGMSGWVGGLLIKFNPVFMRMPTTISSIITTPTTNDNQDKKEGEGKVEDASKKDDTKKEDGETVKSSGHEYAHEDHKEGGGGVAGWLKQKVFGW</sequence>
<proteinExistence type="predicted"/>
<feature type="region of interest" description="Disordered" evidence="1">
    <location>
        <begin position="167"/>
        <end position="189"/>
    </location>
</feature>
<feature type="region of interest" description="Disordered" evidence="1">
    <location>
        <begin position="459"/>
        <end position="515"/>
    </location>
</feature>